<name>A0A0D6P9K1_9PROT</name>
<dbReference type="OrthoDB" id="5705574at2"/>
<dbReference type="InterPro" id="IPR050789">
    <property type="entry name" value="Diverse_Enzym_Activities"/>
</dbReference>
<reference evidence="2 3" key="1">
    <citation type="submission" date="2012-11" db="EMBL/GenBank/DDBJ databases">
        <title>Whole genome sequence of Acidisphaera rubrifaciens HS-AP3.</title>
        <authorList>
            <person name="Azuma Y."/>
            <person name="Higashiura N."/>
            <person name="Hirakawa H."/>
            <person name="Matsushita K."/>
        </authorList>
    </citation>
    <scope>NUCLEOTIDE SEQUENCE [LARGE SCALE GENOMIC DNA]</scope>
    <source>
        <strain evidence="2 3">HS-AP3</strain>
    </source>
</reference>
<proteinExistence type="predicted"/>
<evidence type="ECO:0000259" key="1">
    <source>
        <dbReference type="Pfam" id="PF00144"/>
    </source>
</evidence>
<comment type="caution">
    <text evidence="2">The sequence shown here is derived from an EMBL/GenBank/DDBJ whole genome shotgun (WGS) entry which is preliminary data.</text>
</comment>
<feature type="domain" description="Beta-lactamase-related" evidence="1">
    <location>
        <begin position="7"/>
        <end position="368"/>
    </location>
</feature>
<sequence>MDKHAIDALLGGAVAAGAAPGVVALAADRNGTIYEGAFGHRVSGGDAPMTLDTVLWIASMTKAVTSVAALQLVEAGRLKLDAPIAEVLPELGQMQVLEGHDADGTPRLRPARGAITLKHLLTHTAGFAYDIWNPDLGRYMEANGIPGIISCMDAALRVPLIFDPGARWEYGINIDHIGKAVERVTGRRLGDYFREHITGPLGMHDTAFRITPAMRARKAPIHVHNPDGGGLVATDIEITQEPEFEMGGGGLYSTLPDYLRFARMLLSGGTLDGVRILSPEMTAAALRNQTAPIAVGMLHTAMPAYSADAEFFPGLKKSWGLVGMVNDERAPTGRSPGAIAWAGLANTFWWVDAPRGMCAVFGTQVLPFGDPPIIDTLERYEAALLN</sequence>
<dbReference type="PANTHER" id="PTHR43283:SF3">
    <property type="entry name" value="BETA-LACTAMASE FAMILY PROTEIN (AFU_ORTHOLOGUE AFUA_5G07500)"/>
    <property type="match status" value="1"/>
</dbReference>
<organism evidence="2 3">
    <name type="scientific">Acidisphaera rubrifaciens HS-AP3</name>
    <dbReference type="NCBI Taxonomy" id="1231350"/>
    <lineage>
        <taxon>Bacteria</taxon>
        <taxon>Pseudomonadati</taxon>
        <taxon>Pseudomonadota</taxon>
        <taxon>Alphaproteobacteria</taxon>
        <taxon>Acetobacterales</taxon>
        <taxon>Acetobacteraceae</taxon>
        <taxon>Acidisphaera</taxon>
    </lineage>
</organism>
<evidence type="ECO:0000313" key="2">
    <source>
        <dbReference type="EMBL" id="GAN78440.1"/>
    </source>
</evidence>
<dbReference type="Pfam" id="PF00144">
    <property type="entry name" value="Beta-lactamase"/>
    <property type="match status" value="1"/>
</dbReference>
<accession>A0A0D6P9K1</accession>
<keyword evidence="3" id="KW-1185">Reference proteome</keyword>
<dbReference type="SUPFAM" id="SSF56601">
    <property type="entry name" value="beta-lactamase/transpeptidase-like"/>
    <property type="match status" value="1"/>
</dbReference>
<dbReference type="EMBL" id="BANB01000853">
    <property type="protein sequence ID" value="GAN78440.1"/>
    <property type="molecule type" value="Genomic_DNA"/>
</dbReference>
<dbReference type="AlphaFoldDB" id="A0A0D6P9K1"/>
<dbReference type="PANTHER" id="PTHR43283">
    <property type="entry name" value="BETA-LACTAMASE-RELATED"/>
    <property type="match status" value="1"/>
</dbReference>
<dbReference type="Gene3D" id="3.40.710.10">
    <property type="entry name" value="DD-peptidase/beta-lactamase superfamily"/>
    <property type="match status" value="1"/>
</dbReference>
<protein>
    <submittedName>
        <fullName evidence="2">Beta-lactamase</fullName>
    </submittedName>
</protein>
<dbReference type="Proteomes" id="UP000032680">
    <property type="component" value="Unassembled WGS sequence"/>
</dbReference>
<dbReference type="RefSeq" id="WP_048863096.1">
    <property type="nucleotide sequence ID" value="NZ_BANB01000853.1"/>
</dbReference>
<dbReference type="InterPro" id="IPR012338">
    <property type="entry name" value="Beta-lactam/transpept-like"/>
</dbReference>
<dbReference type="InterPro" id="IPR001466">
    <property type="entry name" value="Beta-lactam-related"/>
</dbReference>
<evidence type="ECO:0000313" key="3">
    <source>
        <dbReference type="Proteomes" id="UP000032680"/>
    </source>
</evidence>
<gene>
    <name evidence="2" type="ORF">Asru_0855_02</name>
</gene>